<protein>
    <submittedName>
        <fullName evidence="4">C2H2-type domain-containing protein</fullName>
    </submittedName>
</protein>
<reference evidence="4" key="3">
    <citation type="submission" date="2020-10" db="UniProtKB">
        <authorList>
            <consortium name="WormBaseParasite"/>
        </authorList>
    </citation>
    <scope>IDENTIFICATION</scope>
</reference>
<dbReference type="WBParaSite" id="EgrG_000222500">
    <property type="protein sequence ID" value="EgrG_000222500"/>
    <property type="gene ID" value="EgrG_000222500"/>
</dbReference>
<evidence type="ECO:0000313" key="4">
    <source>
        <dbReference type="WBParaSite" id="EgrG_000222500"/>
    </source>
</evidence>
<gene>
    <name evidence="2" type="ORF">EgrG_000222500</name>
</gene>
<reference evidence="2" key="2">
    <citation type="submission" date="2014-06" db="EMBL/GenBank/DDBJ databases">
        <authorList>
            <person name="Aslett M."/>
        </authorList>
    </citation>
    <scope>NUCLEOTIDE SEQUENCE</scope>
</reference>
<evidence type="ECO:0000256" key="1">
    <source>
        <dbReference type="SAM" id="MobiDB-lite"/>
    </source>
</evidence>
<dbReference type="Proteomes" id="UP000492820">
    <property type="component" value="Unassembled WGS sequence"/>
</dbReference>
<feature type="region of interest" description="Disordered" evidence="1">
    <location>
        <begin position="23"/>
        <end position="47"/>
    </location>
</feature>
<evidence type="ECO:0000313" key="3">
    <source>
        <dbReference type="Proteomes" id="UP000492820"/>
    </source>
</evidence>
<organism evidence="2">
    <name type="scientific">Echinococcus granulosus</name>
    <name type="common">Hydatid tapeworm</name>
    <dbReference type="NCBI Taxonomy" id="6210"/>
    <lineage>
        <taxon>Eukaryota</taxon>
        <taxon>Metazoa</taxon>
        <taxon>Spiralia</taxon>
        <taxon>Lophotrochozoa</taxon>
        <taxon>Platyhelminthes</taxon>
        <taxon>Cestoda</taxon>
        <taxon>Eucestoda</taxon>
        <taxon>Cyclophyllidea</taxon>
        <taxon>Taeniidae</taxon>
        <taxon>Echinococcus</taxon>
        <taxon>Echinococcus granulosus group</taxon>
    </lineage>
</organism>
<dbReference type="AlphaFoldDB" id="A0A068WIW6"/>
<reference evidence="2 3" key="1">
    <citation type="journal article" date="2013" name="Nature">
        <title>The genomes of four tapeworm species reveal adaptations to parasitism.</title>
        <authorList>
            <person name="Tsai I.J."/>
            <person name="Zarowiecki M."/>
            <person name="Holroyd N."/>
            <person name="Garciarrubio A."/>
            <person name="Sanchez-Flores A."/>
            <person name="Brooks K.L."/>
            <person name="Tracey A."/>
            <person name="Bobes R.J."/>
            <person name="Fragoso G."/>
            <person name="Sciutto E."/>
            <person name="Aslett M."/>
            <person name="Beasley H."/>
            <person name="Bennett H.M."/>
            <person name="Cai J."/>
            <person name="Camicia F."/>
            <person name="Clark R."/>
            <person name="Cucher M."/>
            <person name="De Silva N."/>
            <person name="Day T.A."/>
            <person name="Deplazes P."/>
            <person name="Estrada K."/>
            <person name="Fernandez C."/>
            <person name="Holland P.W."/>
            <person name="Hou J."/>
            <person name="Hu S."/>
            <person name="Huckvale T."/>
            <person name="Hung S.S."/>
            <person name="Kamenetzky L."/>
            <person name="Keane J.A."/>
            <person name="Kiss F."/>
            <person name="Koziol U."/>
            <person name="Lambert O."/>
            <person name="Liu K."/>
            <person name="Luo X."/>
            <person name="Luo Y."/>
            <person name="Macchiaroli N."/>
            <person name="Nichol S."/>
            <person name="Paps J."/>
            <person name="Parkinson J."/>
            <person name="Pouchkina-Stantcheva N."/>
            <person name="Riddiford N."/>
            <person name="Rosenzvit M."/>
            <person name="Salinas G."/>
            <person name="Wasmuth J.D."/>
            <person name="Zamanian M."/>
            <person name="Zheng Y."/>
            <person name="Cai X."/>
            <person name="Soberon X."/>
            <person name="Olson P.D."/>
            <person name="Laclette J.P."/>
            <person name="Brehm K."/>
            <person name="Berriman M."/>
            <person name="Garciarrubio A."/>
            <person name="Bobes R.J."/>
            <person name="Fragoso G."/>
            <person name="Sanchez-Flores A."/>
            <person name="Estrada K."/>
            <person name="Cevallos M.A."/>
            <person name="Morett E."/>
            <person name="Gonzalez V."/>
            <person name="Portillo T."/>
            <person name="Ochoa-Leyva A."/>
            <person name="Jose M.V."/>
            <person name="Sciutto E."/>
            <person name="Landa A."/>
            <person name="Jimenez L."/>
            <person name="Valdes V."/>
            <person name="Carrero J.C."/>
            <person name="Larralde C."/>
            <person name="Morales-Montor J."/>
            <person name="Limon-Lason J."/>
            <person name="Soberon X."/>
            <person name="Laclette J.P."/>
        </authorList>
    </citation>
    <scope>NUCLEOTIDE SEQUENCE [LARGE SCALE GENOMIC DNA]</scope>
</reference>
<evidence type="ECO:0000313" key="2">
    <source>
        <dbReference type="EMBL" id="CDS20034.1"/>
    </source>
</evidence>
<sequence length="153" mass="17600">MNDFAVPKTKIEKFDIDHFRTENEAGTSPSHVQPPIPNGDVGKTSLENAGSADTLVRQRSEVDCIQQMRVLRQNSMEVRKRKQIGPGQKFTIIADWPHLTTRGWYICKLCKVYECQRAEFQRHLLSEDHKLHRRKEGTCGVDDPEEYFTLGEG</sequence>
<accession>A0A068WIW6</accession>
<dbReference type="EMBL" id="LK028580">
    <property type="protein sequence ID" value="CDS20034.1"/>
    <property type="molecule type" value="Genomic_DNA"/>
</dbReference>
<proteinExistence type="predicted"/>
<name>A0A068WIW6_ECHGR</name>